<comment type="caution">
    <text evidence="1">The sequence shown here is derived from an EMBL/GenBank/DDBJ whole genome shotgun (WGS) entry which is preliminary data.</text>
</comment>
<gene>
    <name evidence="1" type="ORF">OBE_05043</name>
</gene>
<proteinExistence type="predicted"/>
<reference evidence="1" key="1">
    <citation type="journal article" date="2013" name="Environ. Microbiol.">
        <title>Microbiota from the distal guts of lean and obese adolescents exhibit partial functional redundancy besides clear differences in community structure.</title>
        <authorList>
            <person name="Ferrer M."/>
            <person name="Ruiz A."/>
            <person name="Lanza F."/>
            <person name="Haange S.B."/>
            <person name="Oberbach A."/>
            <person name="Till H."/>
            <person name="Bargiela R."/>
            <person name="Campoy C."/>
            <person name="Segura M.T."/>
            <person name="Richter M."/>
            <person name="von Bergen M."/>
            <person name="Seifert J."/>
            <person name="Suarez A."/>
        </authorList>
    </citation>
    <scope>NUCLEOTIDE SEQUENCE</scope>
</reference>
<evidence type="ECO:0000313" key="1">
    <source>
        <dbReference type="EMBL" id="EKC68237.1"/>
    </source>
</evidence>
<organism evidence="1">
    <name type="scientific">human gut metagenome</name>
    <dbReference type="NCBI Taxonomy" id="408170"/>
    <lineage>
        <taxon>unclassified sequences</taxon>
        <taxon>metagenomes</taxon>
        <taxon>organismal metagenomes</taxon>
    </lineage>
</organism>
<dbReference type="AlphaFoldDB" id="K1T5B3"/>
<accession>K1T5B3</accession>
<dbReference type="EMBL" id="AJWZ01003441">
    <property type="protein sequence ID" value="EKC68237.1"/>
    <property type="molecule type" value="Genomic_DNA"/>
</dbReference>
<protein>
    <submittedName>
        <fullName evidence="1">Membrane protein</fullName>
    </submittedName>
</protein>
<name>K1T5B3_9ZZZZ</name>
<sequence length="121" mass="13274">AISLFARAQTVVVAEKYHIGYLEFVHNVPLPKELVCYTEVTDVSAMNDEIYVVPLVEVAYKVVGLVIPALGITHCYEPDCCLVLAVLLYLGNVVGIDIGFTADVYIVRVIIYHVAAGYKQA</sequence>
<feature type="non-terminal residue" evidence="1">
    <location>
        <position position="1"/>
    </location>
</feature>